<dbReference type="Proteomes" id="UP001627154">
    <property type="component" value="Unassembled WGS sequence"/>
</dbReference>
<keyword evidence="2" id="KW-1185">Reference proteome</keyword>
<organism evidence="1 2">
    <name type="scientific">Trichogramma kaykai</name>
    <dbReference type="NCBI Taxonomy" id="54128"/>
    <lineage>
        <taxon>Eukaryota</taxon>
        <taxon>Metazoa</taxon>
        <taxon>Ecdysozoa</taxon>
        <taxon>Arthropoda</taxon>
        <taxon>Hexapoda</taxon>
        <taxon>Insecta</taxon>
        <taxon>Pterygota</taxon>
        <taxon>Neoptera</taxon>
        <taxon>Endopterygota</taxon>
        <taxon>Hymenoptera</taxon>
        <taxon>Apocrita</taxon>
        <taxon>Proctotrupomorpha</taxon>
        <taxon>Chalcidoidea</taxon>
        <taxon>Trichogrammatidae</taxon>
        <taxon>Trichogramma</taxon>
    </lineage>
</organism>
<name>A0ABD2VTP8_9HYME</name>
<protein>
    <submittedName>
        <fullName evidence="1">Uncharacterized protein</fullName>
    </submittedName>
</protein>
<gene>
    <name evidence="1" type="ORF">TKK_020313</name>
</gene>
<accession>A0ABD2VTP8</accession>
<dbReference type="EMBL" id="JBJJXI010000181">
    <property type="protein sequence ID" value="KAL3383964.1"/>
    <property type="molecule type" value="Genomic_DNA"/>
</dbReference>
<dbReference type="AlphaFoldDB" id="A0ABD2VTP8"/>
<reference evidence="1 2" key="1">
    <citation type="journal article" date="2024" name="bioRxiv">
        <title>A reference genome for Trichogramma kaykai: A tiny desert-dwelling parasitoid wasp with competing sex-ratio distorters.</title>
        <authorList>
            <person name="Culotta J."/>
            <person name="Lindsey A.R."/>
        </authorList>
    </citation>
    <scope>NUCLEOTIDE SEQUENCE [LARGE SCALE GENOMIC DNA]</scope>
    <source>
        <strain evidence="1 2">KSX58</strain>
    </source>
</reference>
<comment type="caution">
    <text evidence="1">The sequence shown here is derived from an EMBL/GenBank/DDBJ whole genome shotgun (WGS) entry which is preliminary data.</text>
</comment>
<sequence>MKNVETYSYFKIYVDPHGLTVKVFNGGEDMFPKDFFDECRKAEADRGQIANLSCIIAWHLRSGMSEENRQEINRLRRKRRYLSREYEADYGITYAKSERLVAKSLKSV</sequence>
<evidence type="ECO:0000313" key="1">
    <source>
        <dbReference type="EMBL" id="KAL3383964.1"/>
    </source>
</evidence>
<proteinExistence type="predicted"/>
<evidence type="ECO:0000313" key="2">
    <source>
        <dbReference type="Proteomes" id="UP001627154"/>
    </source>
</evidence>